<evidence type="ECO:0000256" key="8">
    <source>
        <dbReference type="SAM" id="Phobius"/>
    </source>
</evidence>
<evidence type="ECO:0000256" key="3">
    <source>
        <dbReference type="ARBA" id="ARBA00022692"/>
    </source>
</evidence>
<name>A0AB40D5V0_DIOCR</name>
<accession>A0AB40D5V0</accession>
<evidence type="ECO:0000259" key="9">
    <source>
        <dbReference type="Pfam" id="PF13839"/>
    </source>
</evidence>
<keyword evidence="5 8" id="KW-1133">Transmembrane helix</keyword>
<dbReference type="GO" id="GO:1990538">
    <property type="term" value="F:xylan O-acetyltransferase activity"/>
    <property type="evidence" value="ECO:0007669"/>
    <property type="project" value="UniProtKB-ARBA"/>
</dbReference>
<protein>
    <submittedName>
        <fullName evidence="12">Protein trichome birefringence-like 21</fullName>
    </submittedName>
</protein>
<keyword evidence="11" id="KW-1185">Reference proteome</keyword>
<dbReference type="AlphaFoldDB" id="A0AB40D5V0"/>
<dbReference type="GO" id="GO:0000139">
    <property type="term" value="C:Golgi membrane"/>
    <property type="evidence" value="ECO:0007669"/>
    <property type="project" value="UniProtKB-SubCell"/>
</dbReference>
<dbReference type="GeneID" id="120282868"/>
<evidence type="ECO:0000313" key="12">
    <source>
        <dbReference type="RefSeq" id="XP_039145638.1"/>
    </source>
</evidence>
<gene>
    <name evidence="12" type="primary">LOC120282868</name>
</gene>
<evidence type="ECO:0000259" key="10">
    <source>
        <dbReference type="Pfam" id="PF14416"/>
    </source>
</evidence>
<feature type="domain" description="Trichome birefringence-like C-terminal" evidence="9">
    <location>
        <begin position="123"/>
        <end position="411"/>
    </location>
</feature>
<comment type="similarity">
    <text evidence="2">Belongs to the PC-esterase family. TBL subfamily.</text>
</comment>
<dbReference type="Pfam" id="PF13839">
    <property type="entry name" value="PC-Esterase"/>
    <property type="match status" value="1"/>
</dbReference>
<dbReference type="InterPro" id="IPR026057">
    <property type="entry name" value="TBL_C"/>
</dbReference>
<feature type="transmembrane region" description="Helical" evidence="8">
    <location>
        <begin position="12"/>
        <end position="30"/>
    </location>
</feature>
<comment type="subcellular location">
    <subcellularLocation>
        <location evidence="1">Golgi apparatus membrane</location>
        <topology evidence="1">Single-pass type II membrane protein</topology>
    </subcellularLocation>
</comment>
<sequence length="419" mass="48769">MSNGKSFKCLHAVVPMPIFILLLFTIIFIYNHSWIQTYLVNSSSLSSLSSFSSASSLSSNTGLKNKLECDISKGEWIGDEAAPYYTNNTCWMIQEHQNCMKNGRPDMDFLKWRWKPDDCELLRFAPEKFLEIFRGKSLAFVGDSLTRNQMQSLMCLLSKVEYPKDVSNSSDENFRRMYYKTYNFTVSIFWSPYLVKAEEPKSEGSMIDRMWKLYLDEVDENWASKIDEFDYVIVSDGTWFTRPLLFYEQKSITKCQYCEIESVELVTLNYFHRMAFRTALQAINKLDKYKGVTIVRTISPPHFENGEWDNGGDCVRTRPFGRNETELLEGYAEMYRNQVEELERARMEGVKRGLEFRLLDMTGAMLLRPDGHPSRYMSEGANGGSQSKRRDCVHWCLPGPVDVWNDMLFHMLHKAANLM</sequence>
<evidence type="ECO:0000256" key="7">
    <source>
        <dbReference type="ARBA" id="ARBA00023136"/>
    </source>
</evidence>
<evidence type="ECO:0000256" key="6">
    <source>
        <dbReference type="ARBA" id="ARBA00023034"/>
    </source>
</evidence>
<keyword evidence="3 8" id="KW-0812">Transmembrane</keyword>
<dbReference type="InterPro" id="IPR029962">
    <property type="entry name" value="TBL"/>
</dbReference>
<evidence type="ECO:0000256" key="5">
    <source>
        <dbReference type="ARBA" id="ARBA00022989"/>
    </source>
</evidence>
<keyword evidence="6" id="KW-0333">Golgi apparatus</keyword>
<evidence type="ECO:0000256" key="4">
    <source>
        <dbReference type="ARBA" id="ARBA00022968"/>
    </source>
</evidence>
<evidence type="ECO:0000313" key="11">
    <source>
        <dbReference type="Proteomes" id="UP001515500"/>
    </source>
</evidence>
<evidence type="ECO:0000256" key="2">
    <source>
        <dbReference type="ARBA" id="ARBA00007727"/>
    </source>
</evidence>
<reference evidence="12" key="1">
    <citation type="submission" date="2025-08" db="UniProtKB">
        <authorList>
            <consortium name="RefSeq"/>
        </authorList>
    </citation>
    <scope>IDENTIFICATION</scope>
</reference>
<feature type="domain" description="Trichome birefringence-like N-terminal" evidence="10">
    <location>
        <begin position="68"/>
        <end position="120"/>
    </location>
</feature>
<dbReference type="Pfam" id="PF14416">
    <property type="entry name" value="PMR5N"/>
    <property type="match status" value="1"/>
</dbReference>
<evidence type="ECO:0000256" key="1">
    <source>
        <dbReference type="ARBA" id="ARBA00004323"/>
    </source>
</evidence>
<dbReference type="PANTHER" id="PTHR32285">
    <property type="entry name" value="PROTEIN TRICHOME BIREFRINGENCE-LIKE 9-RELATED"/>
    <property type="match status" value="1"/>
</dbReference>
<organism evidence="11 12">
    <name type="scientific">Dioscorea cayennensis subsp. rotundata</name>
    <name type="common">White Guinea yam</name>
    <name type="synonym">Dioscorea rotundata</name>
    <dbReference type="NCBI Taxonomy" id="55577"/>
    <lineage>
        <taxon>Eukaryota</taxon>
        <taxon>Viridiplantae</taxon>
        <taxon>Streptophyta</taxon>
        <taxon>Embryophyta</taxon>
        <taxon>Tracheophyta</taxon>
        <taxon>Spermatophyta</taxon>
        <taxon>Magnoliopsida</taxon>
        <taxon>Liliopsida</taxon>
        <taxon>Dioscoreales</taxon>
        <taxon>Dioscoreaceae</taxon>
        <taxon>Dioscorea</taxon>
    </lineage>
</organism>
<keyword evidence="7 8" id="KW-0472">Membrane</keyword>
<dbReference type="PANTHER" id="PTHR32285:SF148">
    <property type="entry name" value="OS01G0653100 PROTEIN"/>
    <property type="match status" value="1"/>
</dbReference>
<dbReference type="RefSeq" id="XP_039145638.1">
    <property type="nucleotide sequence ID" value="XM_039289704.1"/>
</dbReference>
<dbReference type="Proteomes" id="UP001515500">
    <property type="component" value="Chromosome 18"/>
</dbReference>
<keyword evidence="4" id="KW-0735">Signal-anchor</keyword>
<proteinExistence type="inferred from homology"/>
<dbReference type="InterPro" id="IPR025846">
    <property type="entry name" value="TBL_N"/>
</dbReference>